<dbReference type="Proteomes" id="UP001148838">
    <property type="component" value="Unassembled WGS sequence"/>
</dbReference>
<feature type="region of interest" description="Disordered" evidence="1">
    <location>
        <begin position="146"/>
        <end position="165"/>
    </location>
</feature>
<evidence type="ECO:0000313" key="3">
    <source>
        <dbReference type="Proteomes" id="UP001148838"/>
    </source>
</evidence>
<dbReference type="Gene3D" id="3.30.420.10">
    <property type="entry name" value="Ribonuclease H-like superfamily/Ribonuclease H"/>
    <property type="match status" value="1"/>
</dbReference>
<proteinExistence type="predicted"/>
<comment type="caution">
    <text evidence="2">The sequence shown here is derived from an EMBL/GenBank/DDBJ whole genome shotgun (WGS) entry which is preliminary data.</text>
</comment>
<accession>A0ABQ8TQN0</accession>
<organism evidence="2 3">
    <name type="scientific">Periplaneta americana</name>
    <name type="common">American cockroach</name>
    <name type="synonym">Blatta americana</name>
    <dbReference type="NCBI Taxonomy" id="6978"/>
    <lineage>
        <taxon>Eukaryota</taxon>
        <taxon>Metazoa</taxon>
        <taxon>Ecdysozoa</taxon>
        <taxon>Arthropoda</taxon>
        <taxon>Hexapoda</taxon>
        <taxon>Insecta</taxon>
        <taxon>Pterygota</taxon>
        <taxon>Neoptera</taxon>
        <taxon>Polyneoptera</taxon>
        <taxon>Dictyoptera</taxon>
        <taxon>Blattodea</taxon>
        <taxon>Blattoidea</taxon>
        <taxon>Blattidae</taxon>
        <taxon>Blattinae</taxon>
        <taxon>Periplaneta</taxon>
    </lineage>
</organism>
<name>A0ABQ8TQN0_PERAM</name>
<dbReference type="InterPro" id="IPR036397">
    <property type="entry name" value="RNaseH_sf"/>
</dbReference>
<dbReference type="PANTHER" id="PTHR47326">
    <property type="entry name" value="TRANSPOSABLE ELEMENT TC3 TRANSPOSASE-LIKE PROTEIN"/>
    <property type="match status" value="1"/>
</dbReference>
<evidence type="ECO:0000313" key="2">
    <source>
        <dbReference type="EMBL" id="KAJ4447690.1"/>
    </source>
</evidence>
<protein>
    <submittedName>
        <fullName evidence="2">Uncharacterized protein</fullName>
    </submittedName>
</protein>
<sequence>MGESRNAYRALVGRPEGKRPLGTLRCSWEDNIKMDLRDLGYDDRDWINLAQDRDRWRAYVMTPFVKGTSSKTYGCTSNMVPTGWGHSPYSEEFYAGPEHVISRFGVINWPARSLDLSAPDYFLWGYLKGKVYQEQPHILQHSKEKNLNRNSTNPKGQAAECDGQRHTPRRDLYQISTIIVLTTMENMFIVEHYFRSYGAGRQNGPNLLQVKGQYEERFNKKAQNNITMLAVVDKFRHTGSVLCQPKETRTITRIMDDFSNRRFKPQRVVYDEHR</sequence>
<gene>
    <name evidence="2" type="ORF">ANN_09698</name>
</gene>
<dbReference type="EMBL" id="JAJSOF020000005">
    <property type="protein sequence ID" value="KAJ4447690.1"/>
    <property type="molecule type" value="Genomic_DNA"/>
</dbReference>
<reference evidence="2 3" key="1">
    <citation type="journal article" date="2022" name="Allergy">
        <title>Genome assembly and annotation of Periplaneta americana reveal a comprehensive cockroach allergen profile.</title>
        <authorList>
            <person name="Wang L."/>
            <person name="Xiong Q."/>
            <person name="Saelim N."/>
            <person name="Wang L."/>
            <person name="Nong W."/>
            <person name="Wan A.T."/>
            <person name="Shi M."/>
            <person name="Liu X."/>
            <person name="Cao Q."/>
            <person name="Hui J.H.L."/>
            <person name="Sookrung N."/>
            <person name="Leung T.F."/>
            <person name="Tungtrongchitr A."/>
            <person name="Tsui S.K.W."/>
        </authorList>
    </citation>
    <scope>NUCLEOTIDE SEQUENCE [LARGE SCALE GENOMIC DNA]</scope>
    <source>
        <strain evidence="2">PWHHKU_190912</strain>
    </source>
</reference>
<keyword evidence="3" id="KW-1185">Reference proteome</keyword>
<dbReference type="PANTHER" id="PTHR47326:SF1">
    <property type="entry name" value="HTH PSQ-TYPE DOMAIN-CONTAINING PROTEIN"/>
    <property type="match status" value="1"/>
</dbReference>
<evidence type="ECO:0000256" key="1">
    <source>
        <dbReference type="SAM" id="MobiDB-lite"/>
    </source>
</evidence>